<proteinExistence type="predicted"/>
<evidence type="ECO:0000256" key="3">
    <source>
        <dbReference type="SAM" id="SignalP"/>
    </source>
</evidence>
<dbReference type="AlphaFoldDB" id="A0A017SVV9"/>
<protein>
    <recommendedName>
        <fullName evidence="6">PEGA domain-containing protein</fullName>
    </recommendedName>
</protein>
<evidence type="ECO:0008006" key="6">
    <source>
        <dbReference type="Google" id="ProtNLM"/>
    </source>
</evidence>
<name>A0A017SVV9_9BACT</name>
<dbReference type="OrthoDB" id="5525184at2"/>
<feature type="region of interest" description="Disordered" evidence="1">
    <location>
        <begin position="22"/>
        <end position="46"/>
    </location>
</feature>
<organism evidence="4 5">
    <name type="scientific">Chondromyces apiculatus DSM 436</name>
    <dbReference type="NCBI Taxonomy" id="1192034"/>
    <lineage>
        <taxon>Bacteria</taxon>
        <taxon>Pseudomonadati</taxon>
        <taxon>Myxococcota</taxon>
        <taxon>Polyangia</taxon>
        <taxon>Polyangiales</taxon>
        <taxon>Polyangiaceae</taxon>
        <taxon>Chondromyces</taxon>
    </lineage>
</organism>
<keyword evidence="3" id="KW-0732">Signal</keyword>
<reference evidence="4 5" key="1">
    <citation type="submission" date="2013-05" db="EMBL/GenBank/DDBJ databases">
        <title>Genome assembly of Chondromyces apiculatus DSM 436.</title>
        <authorList>
            <person name="Sharma G."/>
            <person name="Khatri I."/>
            <person name="Kaur C."/>
            <person name="Mayilraj S."/>
            <person name="Subramanian S."/>
        </authorList>
    </citation>
    <scope>NUCLEOTIDE SEQUENCE [LARGE SCALE GENOMIC DNA]</scope>
    <source>
        <strain evidence="4 5">DSM 436</strain>
    </source>
</reference>
<dbReference type="STRING" id="1192034.CAP_8731"/>
<dbReference type="eggNOG" id="COG0457">
    <property type="taxonomic scope" value="Bacteria"/>
</dbReference>
<gene>
    <name evidence="4" type="ORF">CAP_8731</name>
</gene>
<evidence type="ECO:0000313" key="5">
    <source>
        <dbReference type="Proteomes" id="UP000019678"/>
    </source>
</evidence>
<feature type="chain" id="PRO_5001499682" description="PEGA domain-containing protein" evidence="3">
    <location>
        <begin position="23"/>
        <end position="379"/>
    </location>
</feature>
<keyword evidence="5" id="KW-1185">Reference proteome</keyword>
<evidence type="ECO:0000256" key="2">
    <source>
        <dbReference type="SAM" id="Phobius"/>
    </source>
</evidence>
<dbReference type="RefSeq" id="WP_044250038.1">
    <property type="nucleotide sequence ID" value="NZ_ASRX01000090.1"/>
</dbReference>
<keyword evidence="2" id="KW-0812">Transmembrane</keyword>
<evidence type="ECO:0000256" key="1">
    <source>
        <dbReference type="SAM" id="MobiDB-lite"/>
    </source>
</evidence>
<evidence type="ECO:0000313" key="4">
    <source>
        <dbReference type="EMBL" id="EYF01074.1"/>
    </source>
</evidence>
<dbReference type="Proteomes" id="UP000019678">
    <property type="component" value="Unassembled WGS sequence"/>
</dbReference>
<accession>A0A017SVV9</accession>
<keyword evidence="2" id="KW-1133">Transmembrane helix</keyword>
<sequence>MAGKLSVALVCASVLHSPLASAQPSAGKMRSSPAAEAPMDPDKTARLSKSRELYSQGVAAYGKGRWQDAYTAFAGAWALNEHFTTAGNLGATELKLGLDSEAARHLAIYLQGLAGDPEASAREKENARAMMAEARARVGVIAPRVSVADAEIWVDGGRVAPSPPEGVLFVEPGEHRIEARAKGFQTALATVQVSRGERREVSLALPAVETPLAAGDGQEGEGGGELGRVARRGASSPADARDAQRAEPRTALIVMGAVATSLGVVAGTILTVTANGRSSDAEAYRKQLEATGTSCPPAATSGICGGLRGALSARDTLSSAAAWTFLGAGVVGGATVAYSVLASSRASASPRMGSRSTPSPRMWIAPGSVPAGVTLRGDF</sequence>
<feature type="signal peptide" evidence="3">
    <location>
        <begin position="1"/>
        <end position="22"/>
    </location>
</feature>
<feature type="region of interest" description="Disordered" evidence="1">
    <location>
        <begin position="212"/>
        <end position="245"/>
    </location>
</feature>
<dbReference type="EMBL" id="ASRX01000090">
    <property type="protein sequence ID" value="EYF01074.1"/>
    <property type="molecule type" value="Genomic_DNA"/>
</dbReference>
<comment type="caution">
    <text evidence="4">The sequence shown here is derived from an EMBL/GenBank/DDBJ whole genome shotgun (WGS) entry which is preliminary data.</text>
</comment>
<keyword evidence="2" id="KW-0472">Membrane</keyword>
<feature type="transmembrane region" description="Helical" evidence="2">
    <location>
        <begin position="320"/>
        <end position="341"/>
    </location>
</feature>